<keyword evidence="1" id="KW-0472">Membrane</keyword>
<evidence type="ECO:0000256" key="1">
    <source>
        <dbReference type="SAM" id="Phobius"/>
    </source>
</evidence>
<feature type="transmembrane region" description="Helical" evidence="1">
    <location>
        <begin position="42"/>
        <end position="63"/>
    </location>
</feature>
<keyword evidence="1" id="KW-0812">Transmembrane</keyword>
<dbReference type="AlphaFoldDB" id="A0A7G9GPS9"/>
<name>A0A7G9GPS9_9FIRM</name>
<feature type="transmembrane region" description="Helical" evidence="1">
    <location>
        <begin position="6"/>
        <end position="22"/>
    </location>
</feature>
<dbReference type="KEGG" id="ehn:H9Q80_02330"/>
<protein>
    <submittedName>
        <fullName evidence="2">DUF1146 domain-containing protein</fullName>
    </submittedName>
</protein>
<accession>A0A7G9GPS9</accession>
<dbReference type="InterPro" id="IPR009526">
    <property type="entry name" value="DUF1146"/>
</dbReference>
<keyword evidence="3" id="KW-1185">Reference proteome</keyword>
<evidence type="ECO:0000313" key="3">
    <source>
        <dbReference type="Proteomes" id="UP000515856"/>
    </source>
</evidence>
<sequence>MIYFLVRLSVYLICFCLSFWALSNVQFQKFTNVSKPGKTQMLLLLLSMALAYLCGQFLLSLSMGF</sequence>
<dbReference type="EMBL" id="CP060636">
    <property type="protein sequence ID" value="QNM12811.1"/>
    <property type="molecule type" value="Genomic_DNA"/>
</dbReference>
<proteinExistence type="predicted"/>
<gene>
    <name evidence="2" type="ORF">H9Q80_02330</name>
</gene>
<dbReference type="Pfam" id="PF06612">
    <property type="entry name" value="DUF1146"/>
    <property type="match status" value="1"/>
</dbReference>
<reference evidence="2 3" key="1">
    <citation type="submission" date="2020-08" db="EMBL/GenBank/DDBJ databases">
        <authorList>
            <person name="Liu C."/>
            <person name="Sun Q."/>
        </authorList>
    </citation>
    <scope>NUCLEOTIDE SEQUENCE [LARGE SCALE GENOMIC DNA]</scope>
    <source>
        <strain evidence="2 3">NSJ-61</strain>
    </source>
</reference>
<evidence type="ECO:0000313" key="2">
    <source>
        <dbReference type="EMBL" id="QNM12811.1"/>
    </source>
</evidence>
<keyword evidence="1" id="KW-1133">Transmembrane helix</keyword>
<dbReference type="Proteomes" id="UP000515856">
    <property type="component" value="Chromosome"/>
</dbReference>
<dbReference type="RefSeq" id="WP_117453962.1">
    <property type="nucleotide sequence ID" value="NZ_CP060636.1"/>
</dbReference>
<organism evidence="2 3">
    <name type="scientific">[Eubacterium] hominis</name>
    <dbReference type="NCBI Taxonomy" id="2764325"/>
    <lineage>
        <taxon>Bacteria</taxon>
        <taxon>Bacillati</taxon>
        <taxon>Bacillota</taxon>
        <taxon>Erysipelotrichia</taxon>
        <taxon>Erysipelotrichales</taxon>
        <taxon>Erysipelotrichaceae</taxon>
        <taxon>Amedibacillus</taxon>
    </lineage>
</organism>